<proteinExistence type="inferred from homology"/>
<dbReference type="SUPFAM" id="SSF103025">
    <property type="entry name" value="Folate-binding domain"/>
    <property type="match status" value="1"/>
</dbReference>
<dbReference type="Pfam" id="PF01571">
    <property type="entry name" value="GCV_T"/>
    <property type="match status" value="1"/>
</dbReference>
<keyword evidence="5 11" id="KW-0032">Aminotransferase</keyword>
<dbReference type="GO" id="GO:0005739">
    <property type="term" value="C:mitochondrion"/>
    <property type="evidence" value="ECO:0007669"/>
    <property type="project" value="UniProtKB-SubCell"/>
</dbReference>
<comment type="subunit">
    <text evidence="4 11">The glycine cleavage system is composed of four proteins: P, T, L and H.</text>
</comment>
<evidence type="ECO:0000256" key="1">
    <source>
        <dbReference type="ARBA" id="ARBA00003631"/>
    </source>
</evidence>
<dbReference type="InterPro" id="IPR029043">
    <property type="entry name" value="GcvT/YgfZ_C"/>
</dbReference>
<dbReference type="GO" id="GO:0005960">
    <property type="term" value="C:glycine cleavage complex"/>
    <property type="evidence" value="ECO:0007669"/>
    <property type="project" value="InterPro"/>
</dbReference>
<feature type="domain" description="GCVT N-terminal" evidence="12">
    <location>
        <begin position="20"/>
        <end position="263"/>
    </location>
</feature>
<evidence type="ECO:0000256" key="6">
    <source>
        <dbReference type="ARBA" id="ARBA00022679"/>
    </source>
</evidence>
<comment type="similarity">
    <text evidence="3 11">Belongs to the GcvT family.</text>
</comment>
<dbReference type="EMBL" id="FN653016">
    <property type="protein sequence ID" value="CBY07043.1"/>
    <property type="molecule type" value="Genomic_DNA"/>
</dbReference>
<dbReference type="FunFam" id="3.30.70.1400:FF:000001">
    <property type="entry name" value="Aminomethyltransferase"/>
    <property type="match status" value="1"/>
</dbReference>
<evidence type="ECO:0000259" key="13">
    <source>
        <dbReference type="Pfam" id="PF08669"/>
    </source>
</evidence>
<dbReference type="InParanoid" id="E4WUF6"/>
<dbReference type="InterPro" id="IPR027266">
    <property type="entry name" value="TrmE/GcvT-like"/>
</dbReference>
<keyword evidence="7 11" id="KW-0809">Transit peptide</keyword>
<dbReference type="FunFam" id="2.40.30.110:FF:000002">
    <property type="entry name" value="Aminomethyltransferase"/>
    <property type="match status" value="1"/>
</dbReference>
<keyword evidence="15" id="KW-1185">Reference proteome</keyword>
<comment type="function">
    <text evidence="1 11">The glycine cleavage system catalyzes the degradation of glycine.</text>
</comment>
<keyword evidence="8 11" id="KW-0496">Mitochondrion</keyword>
<dbReference type="InterPro" id="IPR006222">
    <property type="entry name" value="GCVT_N"/>
</dbReference>
<dbReference type="FunCoup" id="E4WUF6">
    <property type="interactions" value="5"/>
</dbReference>
<evidence type="ECO:0000256" key="4">
    <source>
        <dbReference type="ARBA" id="ARBA00011690"/>
    </source>
</evidence>
<comment type="subcellular location">
    <subcellularLocation>
        <location evidence="2 11">Mitochondrion</location>
    </subcellularLocation>
</comment>
<dbReference type="Gene3D" id="2.40.30.110">
    <property type="entry name" value="Aminomethyltransferase beta-barrel domains"/>
    <property type="match status" value="1"/>
</dbReference>
<protein>
    <recommendedName>
        <fullName evidence="11">Aminomethyltransferase</fullName>
        <ecNumber evidence="11">2.1.2.10</ecNumber>
    </recommendedName>
    <alternativeName>
        <fullName evidence="11">Glycine cleavage system T protein</fullName>
    </alternativeName>
</protein>
<dbReference type="InterPro" id="IPR013977">
    <property type="entry name" value="GcvT_C"/>
</dbReference>
<dbReference type="GO" id="GO:0004047">
    <property type="term" value="F:aminomethyltransferase activity"/>
    <property type="evidence" value="ECO:0007669"/>
    <property type="project" value="UniProtKB-EC"/>
</dbReference>
<accession>E4WUF6</accession>
<gene>
    <name evidence="14" type="ORF">GSOID_T00006126001</name>
</gene>
<evidence type="ECO:0000256" key="8">
    <source>
        <dbReference type="ARBA" id="ARBA00023128"/>
    </source>
</evidence>
<feature type="binding site" evidence="10">
    <location>
        <position position="202"/>
    </location>
    <ligand>
        <name>substrate</name>
    </ligand>
</feature>
<dbReference type="PIRSF" id="PIRSF006487">
    <property type="entry name" value="GcvT"/>
    <property type="match status" value="1"/>
</dbReference>
<dbReference type="PANTHER" id="PTHR43757">
    <property type="entry name" value="AMINOMETHYLTRANSFERASE"/>
    <property type="match status" value="1"/>
</dbReference>
<comment type="catalytic activity">
    <reaction evidence="9 11">
        <text>N(6)-[(R)-S(8)-aminomethyldihydrolipoyl]-L-lysyl-[protein] + (6S)-5,6,7,8-tetrahydrofolate = N(6)-[(R)-dihydrolipoyl]-L-lysyl-[protein] + (6R)-5,10-methylene-5,6,7,8-tetrahydrofolate + NH4(+)</text>
        <dbReference type="Rhea" id="RHEA:16945"/>
        <dbReference type="Rhea" id="RHEA-COMP:10475"/>
        <dbReference type="Rhea" id="RHEA-COMP:10492"/>
        <dbReference type="ChEBI" id="CHEBI:15636"/>
        <dbReference type="ChEBI" id="CHEBI:28938"/>
        <dbReference type="ChEBI" id="CHEBI:57453"/>
        <dbReference type="ChEBI" id="CHEBI:83100"/>
        <dbReference type="ChEBI" id="CHEBI:83143"/>
        <dbReference type="EC" id="2.1.2.10"/>
    </reaction>
</comment>
<organism evidence="14">
    <name type="scientific">Oikopleura dioica</name>
    <name type="common">Tunicate</name>
    <dbReference type="NCBI Taxonomy" id="34765"/>
    <lineage>
        <taxon>Eukaryota</taxon>
        <taxon>Metazoa</taxon>
        <taxon>Chordata</taxon>
        <taxon>Tunicata</taxon>
        <taxon>Appendicularia</taxon>
        <taxon>Copelata</taxon>
        <taxon>Oikopleuridae</taxon>
        <taxon>Oikopleura</taxon>
    </lineage>
</organism>
<keyword evidence="6 11" id="KW-0808">Transferase</keyword>
<dbReference type="PANTHER" id="PTHR43757:SF16">
    <property type="entry name" value="AMINOMETHYLTRANSFERASE, MITOCHONDRIAL"/>
    <property type="match status" value="1"/>
</dbReference>
<dbReference type="NCBIfam" id="TIGR00528">
    <property type="entry name" value="gcvT"/>
    <property type="match status" value="1"/>
</dbReference>
<evidence type="ECO:0000256" key="2">
    <source>
        <dbReference type="ARBA" id="ARBA00004173"/>
    </source>
</evidence>
<evidence type="ECO:0000259" key="12">
    <source>
        <dbReference type="Pfam" id="PF01571"/>
    </source>
</evidence>
<dbReference type="OrthoDB" id="10263536at2759"/>
<dbReference type="SUPFAM" id="SSF101790">
    <property type="entry name" value="Aminomethyltransferase beta-barrel domain"/>
    <property type="match status" value="1"/>
</dbReference>
<evidence type="ECO:0000313" key="14">
    <source>
        <dbReference type="EMBL" id="CBY07043.1"/>
    </source>
</evidence>
<evidence type="ECO:0000256" key="9">
    <source>
        <dbReference type="ARBA" id="ARBA00047665"/>
    </source>
</evidence>
<feature type="domain" description="Aminomethyltransferase C-terminal" evidence="13">
    <location>
        <begin position="288"/>
        <end position="366"/>
    </location>
</feature>
<dbReference type="GO" id="GO:0008483">
    <property type="term" value="F:transaminase activity"/>
    <property type="evidence" value="ECO:0007669"/>
    <property type="project" value="UniProtKB-KW"/>
</dbReference>
<dbReference type="EC" id="2.1.2.10" evidence="11"/>
<evidence type="ECO:0000256" key="3">
    <source>
        <dbReference type="ARBA" id="ARBA00008609"/>
    </source>
</evidence>
<evidence type="ECO:0000256" key="11">
    <source>
        <dbReference type="RuleBase" id="RU003981"/>
    </source>
</evidence>
<dbReference type="AlphaFoldDB" id="E4WUF6"/>
<dbReference type="Gene3D" id="3.30.1360.120">
    <property type="entry name" value="Probable tRNA modification gtpase trme, domain 1"/>
    <property type="match status" value="1"/>
</dbReference>
<dbReference type="InterPro" id="IPR028896">
    <property type="entry name" value="GcvT/YgfZ/DmdA"/>
</dbReference>
<dbReference type="GO" id="GO:0006546">
    <property type="term" value="P:glycine catabolic process"/>
    <property type="evidence" value="ECO:0007669"/>
    <property type="project" value="InterPro"/>
</dbReference>
<dbReference type="Proteomes" id="UP000001307">
    <property type="component" value="Unassembled WGS sequence"/>
</dbReference>
<dbReference type="Gene3D" id="3.30.70.1400">
    <property type="entry name" value="Aminomethyltransferase beta-barrel domains"/>
    <property type="match status" value="1"/>
</dbReference>
<dbReference type="Pfam" id="PF08669">
    <property type="entry name" value="GCV_T_C"/>
    <property type="match status" value="1"/>
</dbReference>
<evidence type="ECO:0000256" key="7">
    <source>
        <dbReference type="ARBA" id="ARBA00022946"/>
    </source>
</evidence>
<name>E4WUF6_OIKDI</name>
<reference evidence="14" key="1">
    <citation type="journal article" date="2010" name="Science">
        <title>Plasticity of animal genome architecture unmasked by rapid evolution of a pelagic tunicate.</title>
        <authorList>
            <person name="Denoeud F."/>
            <person name="Henriet S."/>
            <person name="Mungpakdee S."/>
            <person name="Aury J.M."/>
            <person name="Da Silva C."/>
            <person name="Brinkmann H."/>
            <person name="Mikhaleva J."/>
            <person name="Olsen L.C."/>
            <person name="Jubin C."/>
            <person name="Canestro C."/>
            <person name="Bouquet J.M."/>
            <person name="Danks G."/>
            <person name="Poulain J."/>
            <person name="Campsteijn C."/>
            <person name="Adamski M."/>
            <person name="Cross I."/>
            <person name="Yadetie F."/>
            <person name="Muffato M."/>
            <person name="Louis A."/>
            <person name="Butcher S."/>
            <person name="Tsagkogeorga G."/>
            <person name="Konrad A."/>
            <person name="Singh S."/>
            <person name="Jensen M.F."/>
            <person name="Cong E.H."/>
            <person name="Eikeseth-Otteraa H."/>
            <person name="Noel B."/>
            <person name="Anthouard V."/>
            <person name="Porcel B.M."/>
            <person name="Kachouri-Lafond R."/>
            <person name="Nishino A."/>
            <person name="Ugolini M."/>
            <person name="Chourrout P."/>
            <person name="Nishida H."/>
            <person name="Aasland R."/>
            <person name="Huzurbazar S."/>
            <person name="Westhof E."/>
            <person name="Delsuc F."/>
            <person name="Lehrach H."/>
            <person name="Reinhardt R."/>
            <person name="Weissenbach J."/>
            <person name="Roy S.W."/>
            <person name="Artiguenave F."/>
            <person name="Postlethwait J.H."/>
            <person name="Manak J.R."/>
            <person name="Thompson E.M."/>
            <person name="Jaillon O."/>
            <person name="Du Pasquier L."/>
            <person name="Boudinot P."/>
            <person name="Liberles D.A."/>
            <person name="Volff J.N."/>
            <person name="Philippe H."/>
            <person name="Lenhard B."/>
            <person name="Roest Crollius H."/>
            <person name="Wincker P."/>
            <person name="Chourrout D."/>
        </authorList>
    </citation>
    <scope>NUCLEOTIDE SEQUENCE [LARGE SCALE GENOMIC DNA]</scope>
</reference>
<sequence>MRSSIFRIPARYLRKTPLWNLHKEKNATMAEFAGFDMPMIYKVISHTRTACSIFDVSHMLQTRITGESAIAAIESVCTADVAALSDNSGSLALFTNQQGGILDDLIVNKISSEEIYVVSNASMAEQDFAILKNAAEIFDCKLEKIETALIAVQGPKAAELLQKGTSLDLSKLSFMQGADLTLFGTSGIRATRCGYTGEDGFELSIPAEAVETITKQLIEDGALMAGLGARDTLRLEAGLCLYGNDIDETTLPPSAVLLFTVPKSRRAQGNFPGCAEIVKQQKTKPEEKRVGLIFQKGKPPARQGAELFNDGEKIGRVTSGGPSPTLGRNIGMGYVPLELTKPGTKLQVKVRKNIFDAEVTKMPFVKCNYFTAKNE</sequence>
<evidence type="ECO:0000256" key="5">
    <source>
        <dbReference type="ARBA" id="ARBA00022576"/>
    </source>
</evidence>
<dbReference type="Gene3D" id="4.10.1250.10">
    <property type="entry name" value="Aminomethyltransferase fragment"/>
    <property type="match status" value="1"/>
</dbReference>
<evidence type="ECO:0000313" key="15">
    <source>
        <dbReference type="Proteomes" id="UP000001307"/>
    </source>
</evidence>
<dbReference type="InterPro" id="IPR006223">
    <property type="entry name" value="GcvT"/>
</dbReference>
<dbReference type="NCBIfam" id="NF001567">
    <property type="entry name" value="PRK00389.1"/>
    <property type="match status" value="1"/>
</dbReference>
<evidence type="ECO:0000256" key="10">
    <source>
        <dbReference type="PIRSR" id="PIRSR006487-1"/>
    </source>
</evidence>